<dbReference type="Pfam" id="PF13585">
    <property type="entry name" value="CHU_C"/>
    <property type="match status" value="1"/>
</dbReference>
<feature type="chain" id="PRO_5003515297" description="Gliding motility-associated C-terminal domain-containing protein" evidence="1">
    <location>
        <begin position="24"/>
        <end position="141"/>
    </location>
</feature>
<evidence type="ECO:0008006" key="4">
    <source>
        <dbReference type="Google" id="ProtNLM"/>
    </source>
</evidence>
<evidence type="ECO:0000256" key="1">
    <source>
        <dbReference type="SAM" id="SignalP"/>
    </source>
</evidence>
<keyword evidence="3" id="KW-1185">Reference proteome</keyword>
<protein>
    <recommendedName>
        <fullName evidence="4">Gliding motility-associated C-terminal domain-containing protein</fullName>
    </recommendedName>
</protein>
<organism evidence="2 3">
    <name type="scientific">Owenweeksia hongkongensis (strain DSM 17368 / CIP 108786 / JCM 12287 / NRRL B-23963 / UST20020801)</name>
    <dbReference type="NCBI Taxonomy" id="926562"/>
    <lineage>
        <taxon>Bacteria</taxon>
        <taxon>Pseudomonadati</taxon>
        <taxon>Bacteroidota</taxon>
        <taxon>Flavobacteriia</taxon>
        <taxon>Flavobacteriales</taxon>
        <taxon>Owenweeksiaceae</taxon>
        <taxon>Owenweeksia</taxon>
    </lineage>
</organism>
<dbReference type="Proteomes" id="UP000005631">
    <property type="component" value="Chromosome"/>
</dbReference>
<accession>G8R060</accession>
<dbReference type="NCBIfam" id="TIGR04131">
    <property type="entry name" value="Bac_Flav_CTERM"/>
    <property type="match status" value="1"/>
</dbReference>
<dbReference type="eggNOG" id="COG3291">
    <property type="taxonomic scope" value="Bacteria"/>
</dbReference>
<evidence type="ECO:0000313" key="3">
    <source>
        <dbReference type="Proteomes" id="UP000005631"/>
    </source>
</evidence>
<dbReference type="STRING" id="926562.Oweho_2764"/>
<gene>
    <name evidence="2" type="ordered locus">Oweho_2764</name>
</gene>
<reference evidence="2 3" key="1">
    <citation type="journal article" date="2012" name="Stand. Genomic Sci.">
        <title>Genome sequence of the orange-pigmented seawater bacterium Owenweeksia hongkongensis type strain (UST20020801(T)).</title>
        <authorList>
            <person name="Riedel T."/>
            <person name="Held B."/>
            <person name="Nolan M."/>
            <person name="Lucas S."/>
            <person name="Lapidus A."/>
            <person name="Tice H."/>
            <person name="Del Rio T.G."/>
            <person name="Cheng J.F."/>
            <person name="Han C."/>
            <person name="Tapia R."/>
            <person name="Goodwin L.A."/>
            <person name="Pitluck S."/>
            <person name="Liolios K."/>
            <person name="Mavromatis K."/>
            <person name="Pagani I."/>
            <person name="Ivanova N."/>
            <person name="Mikhailova N."/>
            <person name="Pati A."/>
            <person name="Chen A."/>
            <person name="Palaniappan K."/>
            <person name="Rohde M."/>
            <person name="Tindall B.J."/>
            <person name="Detter J.C."/>
            <person name="Goker M."/>
            <person name="Woyke T."/>
            <person name="Bristow J."/>
            <person name="Eisen J.A."/>
            <person name="Markowitz V."/>
            <person name="Hugenholtz P."/>
            <person name="Klenk H.P."/>
            <person name="Kyrpides N.C."/>
        </authorList>
    </citation>
    <scope>NUCLEOTIDE SEQUENCE</scope>
    <source>
        <strain evidence="3">DSM 17368 / JCM 12287 / NRRL B-23963</strain>
    </source>
</reference>
<feature type="signal peptide" evidence="1">
    <location>
        <begin position="1"/>
        <end position="23"/>
    </location>
</feature>
<keyword evidence="1" id="KW-0732">Signal</keyword>
<dbReference type="HOGENOM" id="CLU_1823441_0_0_10"/>
<evidence type="ECO:0000313" key="2">
    <source>
        <dbReference type="EMBL" id="AEV33726.1"/>
    </source>
</evidence>
<sequence length="141" mass="15786">MKRLGYILAFITTLTLSFNQASAQKGISTPNLNSAGSTMFCNVFIPNAFTPNGDNINDLFEVKHGENCQVLEFNMKIFDRWGRLIYETNSMEKGTAWDGTADGKEVLQGVYMWAAYAKVKTLQGSQEIEEFKNQGTVVVIR</sequence>
<dbReference type="RefSeq" id="WP_014203075.1">
    <property type="nucleotide sequence ID" value="NC_016599.1"/>
</dbReference>
<dbReference type="KEGG" id="oho:Oweho_2764"/>
<name>G8R060_OWEHD</name>
<proteinExistence type="predicted"/>
<dbReference type="AlphaFoldDB" id="G8R060"/>
<dbReference type="OrthoDB" id="1652165at2"/>
<dbReference type="InterPro" id="IPR026341">
    <property type="entry name" value="T9SS_type_B"/>
</dbReference>
<dbReference type="EMBL" id="CP003156">
    <property type="protein sequence ID" value="AEV33726.1"/>
    <property type="molecule type" value="Genomic_DNA"/>
</dbReference>